<evidence type="ECO:0000256" key="6">
    <source>
        <dbReference type="ARBA" id="ARBA00023212"/>
    </source>
</evidence>
<evidence type="ECO:0000259" key="13">
    <source>
        <dbReference type="Pfam" id="PF17749"/>
    </source>
</evidence>
<feature type="compositionally biased region" description="Polar residues" evidence="11">
    <location>
        <begin position="240"/>
        <end position="253"/>
    </location>
</feature>
<dbReference type="GO" id="GO:0060271">
    <property type="term" value="P:cilium assembly"/>
    <property type="evidence" value="ECO:0007669"/>
    <property type="project" value="TreeGrafter"/>
</dbReference>
<dbReference type="AlphaFoldDB" id="A0A1Y1V6C2"/>
<comment type="similarity">
    <text evidence="8">Belongs to the TRAF3IP1 family.</text>
</comment>
<evidence type="ECO:0000256" key="11">
    <source>
        <dbReference type="SAM" id="MobiDB-lite"/>
    </source>
</evidence>
<feature type="domain" description="TRAF3-interacting protein 1 N-terminal" evidence="12">
    <location>
        <begin position="5"/>
        <end position="114"/>
    </location>
</feature>
<dbReference type="InterPro" id="IPR040468">
    <property type="entry name" value="TRAF3IP1_N"/>
</dbReference>
<evidence type="ECO:0000313" key="14">
    <source>
        <dbReference type="EMBL" id="ORX47862.1"/>
    </source>
</evidence>
<feature type="compositionally biased region" description="Basic and acidic residues" evidence="11">
    <location>
        <begin position="264"/>
        <end position="278"/>
    </location>
</feature>
<evidence type="ECO:0000259" key="12">
    <source>
        <dbReference type="Pfam" id="PF10243"/>
    </source>
</evidence>
<keyword evidence="7" id="KW-0966">Cell projection</keyword>
<evidence type="ECO:0000256" key="9">
    <source>
        <dbReference type="ARBA" id="ARBA00070492"/>
    </source>
</evidence>
<dbReference type="FunFam" id="1.10.418.50:FF:000001">
    <property type="entry name" value="TRAF3-interacting protein 1 isoform X1"/>
    <property type="match status" value="1"/>
</dbReference>
<dbReference type="Pfam" id="PF10243">
    <property type="entry name" value="MIP-T3"/>
    <property type="match status" value="1"/>
</dbReference>
<dbReference type="OrthoDB" id="10258914at2759"/>
<evidence type="ECO:0000256" key="3">
    <source>
        <dbReference type="ARBA" id="ARBA00022490"/>
    </source>
</evidence>
<reference evidence="14 15" key="1">
    <citation type="submission" date="2016-08" db="EMBL/GenBank/DDBJ databases">
        <title>Genomes of anaerobic fungi encode conserved fungal cellulosomes for biomass hydrolysis.</title>
        <authorList>
            <consortium name="DOE Joint Genome Institute"/>
            <person name="Haitjema C.H."/>
            <person name="Gilmore S.P."/>
            <person name="Henske J.K."/>
            <person name="Solomon K.V."/>
            <person name="De Groot R."/>
            <person name="Kuo A."/>
            <person name="Mondo S.J."/>
            <person name="Salamov A.A."/>
            <person name="Labutti K."/>
            <person name="Zhao Z."/>
            <person name="Chiniquy J."/>
            <person name="Barry K."/>
            <person name="Brewer H.M."/>
            <person name="Purvine S.O."/>
            <person name="Wright A.T."/>
            <person name="Boxma B."/>
            <person name="Van Alen T."/>
            <person name="Hackstein J.H."/>
            <person name="Baker S.E."/>
            <person name="Grigoriev I.V."/>
            <person name="O'Malley M.A."/>
        </authorList>
    </citation>
    <scope>NUCLEOTIDE SEQUENCE [LARGE SCALE GENOMIC DNA]</scope>
    <source>
        <strain evidence="15">finn</strain>
    </source>
</reference>
<feature type="region of interest" description="Disordered" evidence="11">
    <location>
        <begin position="435"/>
        <end position="458"/>
    </location>
</feature>
<dbReference type="Gene3D" id="1.10.418.50">
    <property type="entry name" value="Microtubule-binding protein MIP-T3"/>
    <property type="match status" value="1"/>
</dbReference>
<proteinExistence type="inferred from homology"/>
<feature type="region of interest" description="Disordered" evidence="11">
    <location>
        <begin position="134"/>
        <end position="253"/>
    </location>
</feature>
<dbReference type="GO" id="GO:0070507">
    <property type="term" value="P:regulation of microtubule cytoskeleton organization"/>
    <property type="evidence" value="ECO:0007669"/>
    <property type="project" value="TreeGrafter"/>
</dbReference>
<feature type="region of interest" description="Disordered" evidence="11">
    <location>
        <begin position="379"/>
        <end position="404"/>
    </location>
</feature>
<protein>
    <recommendedName>
        <fullName evidence="9">TRAF3-interacting protein 1</fullName>
    </recommendedName>
</protein>
<keyword evidence="3" id="KW-0963">Cytoplasm</keyword>
<gene>
    <name evidence="14" type="ORF">BCR36DRAFT_584568</name>
</gene>
<feature type="region of interest" description="Disordered" evidence="11">
    <location>
        <begin position="290"/>
        <end position="363"/>
    </location>
</feature>
<dbReference type="GO" id="GO:0008017">
    <property type="term" value="F:microtubule binding"/>
    <property type="evidence" value="ECO:0007669"/>
    <property type="project" value="InterPro"/>
</dbReference>
<feature type="region of interest" description="Disordered" evidence="11">
    <location>
        <begin position="264"/>
        <end position="283"/>
    </location>
</feature>
<dbReference type="Proteomes" id="UP000193719">
    <property type="component" value="Unassembled WGS sequence"/>
</dbReference>
<feature type="compositionally biased region" description="Polar residues" evidence="11">
    <location>
        <begin position="315"/>
        <end position="350"/>
    </location>
</feature>
<dbReference type="GO" id="GO:0042073">
    <property type="term" value="P:intraciliary transport"/>
    <property type="evidence" value="ECO:0007669"/>
    <property type="project" value="TreeGrafter"/>
</dbReference>
<feature type="coiled-coil region" evidence="10">
    <location>
        <begin position="556"/>
        <end position="590"/>
    </location>
</feature>
<feature type="compositionally biased region" description="Polar residues" evidence="11">
    <location>
        <begin position="205"/>
        <end position="222"/>
    </location>
</feature>
<dbReference type="PANTHER" id="PTHR31363">
    <property type="entry name" value="TRAF3-INTERACTING PROTEIN 1"/>
    <property type="match status" value="1"/>
</dbReference>
<keyword evidence="6" id="KW-0206">Cytoskeleton</keyword>
<evidence type="ECO:0000256" key="2">
    <source>
        <dbReference type="ARBA" id="ARBA00004430"/>
    </source>
</evidence>
<evidence type="ECO:0000256" key="4">
    <source>
        <dbReference type="ARBA" id="ARBA00022794"/>
    </source>
</evidence>
<dbReference type="STRING" id="1754191.A0A1Y1V6C2"/>
<dbReference type="GO" id="GO:0030992">
    <property type="term" value="C:intraciliary transport particle B"/>
    <property type="evidence" value="ECO:0007669"/>
    <property type="project" value="TreeGrafter"/>
</dbReference>
<organism evidence="14 15">
    <name type="scientific">Piromyces finnis</name>
    <dbReference type="NCBI Taxonomy" id="1754191"/>
    <lineage>
        <taxon>Eukaryota</taxon>
        <taxon>Fungi</taxon>
        <taxon>Fungi incertae sedis</taxon>
        <taxon>Chytridiomycota</taxon>
        <taxon>Chytridiomycota incertae sedis</taxon>
        <taxon>Neocallimastigomycetes</taxon>
        <taxon>Neocallimastigales</taxon>
        <taxon>Neocallimastigaceae</taxon>
        <taxon>Piromyces</taxon>
    </lineage>
</organism>
<dbReference type="InterPro" id="IPR041476">
    <property type="entry name" value="TRAF3IP1_C"/>
</dbReference>
<feature type="compositionally biased region" description="Polar residues" evidence="11">
    <location>
        <begin position="436"/>
        <end position="451"/>
    </location>
</feature>
<dbReference type="EMBL" id="MCFH01000029">
    <property type="protein sequence ID" value="ORX47862.1"/>
    <property type="molecule type" value="Genomic_DNA"/>
</dbReference>
<name>A0A1Y1V6C2_9FUNG</name>
<evidence type="ECO:0000256" key="8">
    <source>
        <dbReference type="ARBA" id="ARBA00043971"/>
    </source>
</evidence>
<dbReference type="GO" id="GO:0048731">
    <property type="term" value="P:system development"/>
    <property type="evidence" value="ECO:0007669"/>
    <property type="project" value="UniProtKB-ARBA"/>
</dbReference>
<keyword evidence="15" id="KW-1185">Reference proteome</keyword>
<dbReference type="GO" id="GO:0048513">
    <property type="term" value="P:animal organ development"/>
    <property type="evidence" value="ECO:0007669"/>
    <property type="project" value="UniProtKB-ARBA"/>
</dbReference>
<dbReference type="InterPro" id="IPR042576">
    <property type="entry name" value="TRAF3IP1_N_sf"/>
</dbReference>
<feature type="compositionally biased region" description="Low complexity" evidence="11">
    <location>
        <begin position="223"/>
        <end position="235"/>
    </location>
</feature>
<comment type="subcellular location">
    <subcellularLocation>
        <location evidence="2">Cytoplasm</location>
        <location evidence="2">Cytoskeleton</location>
        <location evidence="2">Cilium axoneme</location>
    </subcellularLocation>
    <subcellularLocation>
        <location evidence="1">Cytoplasm</location>
        <location evidence="1">Cytoskeleton</location>
        <location evidence="1">Cilium basal body</location>
    </subcellularLocation>
</comment>
<evidence type="ECO:0000256" key="5">
    <source>
        <dbReference type="ARBA" id="ARBA00023054"/>
    </source>
</evidence>
<feature type="compositionally biased region" description="Basic and acidic residues" evidence="11">
    <location>
        <begin position="159"/>
        <end position="175"/>
    </location>
</feature>
<dbReference type="GO" id="GO:0005930">
    <property type="term" value="C:axoneme"/>
    <property type="evidence" value="ECO:0007669"/>
    <property type="project" value="UniProtKB-SubCell"/>
</dbReference>
<dbReference type="PANTHER" id="PTHR31363:SF0">
    <property type="entry name" value="TRAF3-INTERACTING PROTEIN 1"/>
    <property type="match status" value="1"/>
</dbReference>
<sequence length="610" mass="68156">MDVVIQKTIKILKKSVKKTPLTPKLLGKPPFRYLHDIISEIIRNTGFAKELYNDEEKQSSNKDKEGKIKYLTKIINVVGILTNQSLKINPLKVVAGMEPDQTNIFLQLLGEVAITKVEESKDIVKRVLNGETMKKAPKTSTSQKKLSDGKLHTSNPKLADSKEKLAKTSKTDSKTKQATAVSSSSKHHSSSSQAAAANQKKLSNTQATSKGAQKSNESLSNYSASTQSLSQQNSSKKLPETSTNINTGSNQNNIDANVAKELHVENDKEDSSNEERKSIKTVTNKIASDNNVTSQNLDDMNINANNGNIAEPVQKVSSNDSNNGNERPRSRSQQNQQKTHTSKSSDTNVGGINENIPEANPDDQIDVAIEQETIVSHIIANSRYRERPASARPPPPKQRHTNIIQESPVKVVTPIVIQETSQQQDEEEENEYLIINQDNQDSNTNKSQLTKNDTKGNDQFGGLVQHILDTKKDLEGESNENVSSTLNKNENESKDMIHAKKDINSLRESIQFLCRNTNPLGKTMDYIQEDFDSMTKELEGWRSESIKYSNMLKTEVEITEETLKPLQEQLKEVEQNIAEELERINSQNATIIRNKEKIDKLLQSIVHPIR</sequence>
<comment type="caution">
    <text evidence="14">The sequence shown here is derived from an EMBL/GenBank/DDBJ whole genome shotgun (WGS) entry which is preliminary data.</text>
</comment>
<feature type="compositionally biased region" description="Polar residues" evidence="11">
    <location>
        <begin position="290"/>
        <end position="308"/>
    </location>
</feature>
<evidence type="ECO:0000256" key="7">
    <source>
        <dbReference type="ARBA" id="ARBA00023273"/>
    </source>
</evidence>
<evidence type="ECO:0000256" key="1">
    <source>
        <dbReference type="ARBA" id="ARBA00004120"/>
    </source>
</evidence>
<dbReference type="GO" id="GO:0036064">
    <property type="term" value="C:ciliary basal body"/>
    <property type="evidence" value="ECO:0007669"/>
    <property type="project" value="TreeGrafter"/>
</dbReference>
<evidence type="ECO:0000256" key="10">
    <source>
        <dbReference type="SAM" id="Coils"/>
    </source>
</evidence>
<dbReference type="Pfam" id="PF17749">
    <property type="entry name" value="MIP-T3_C"/>
    <property type="match status" value="1"/>
</dbReference>
<keyword evidence="4" id="KW-0970">Cilium biogenesis/degradation</keyword>
<feature type="compositionally biased region" description="Low complexity" evidence="11">
    <location>
        <begin position="190"/>
        <end position="204"/>
    </location>
</feature>
<dbReference type="InterPro" id="IPR018799">
    <property type="entry name" value="TRAF3IP1"/>
</dbReference>
<reference evidence="14 15" key="2">
    <citation type="submission" date="2016-08" db="EMBL/GenBank/DDBJ databases">
        <title>Pervasive Adenine N6-methylation of Active Genes in Fungi.</title>
        <authorList>
            <consortium name="DOE Joint Genome Institute"/>
            <person name="Mondo S.J."/>
            <person name="Dannebaum R.O."/>
            <person name="Kuo R.C."/>
            <person name="Labutti K."/>
            <person name="Haridas S."/>
            <person name="Kuo A."/>
            <person name="Salamov A."/>
            <person name="Ahrendt S.R."/>
            <person name="Lipzen A."/>
            <person name="Sullivan W."/>
            <person name="Andreopoulos W.B."/>
            <person name="Clum A."/>
            <person name="Lindquist E."/>
            <person name="Daum C."/>
            <person name="Ramamoorthy G.K."/>
            <person name="Gryganskyi A."/>
            <person name="Culley D."/>
            <person name="Magnuson J.K."/>
            <person name="James T.Y."/>
            <person name="O'Malley M.A."/>
            <person name="Stajich J.E."/>
            <person name="Spatafora J.W."/>
            <person name="Visel A."/>
            <person name="Grigoriev I.V."/>
        </authorList>
    </citation>
    <scope>NUCLEOTIDE SEQUENCE [LARGE SCALE GENOMIC DNA]</scope>
    <source>
        <strain evidence="15">finn</strain>
    </source>
</reference>
<keyword evidence="5 10" id="KW-0175">Coiled coil</keyword>
<accession>A0A1Y1V6C2</accession>
<evidence type="ECO:0000313" key="15">
    <source>
        <dbReference type="Proteomes" id="UP000193719"/>
    </source>
</evidence>
<feature type="domain" description="TRAF3-interacting protein 1 C-terminal" evidence="13">
    <location>
        <begin position="456"/>
        <end position="605"/>
    </location>
</feature>